<reference evidence="2 3" key="1">
    <citation type="submission" date="2019-06" db="EMBL/GenBank/DDBJ databases">
        <title>Whole genome shotgun sequence of Flavobacterium flevense NBRC 14960.</title>
        <authorList>
            <person name="Hosoyama A."/>
            <person name="Uohara A."/>
            <person name="Ohji S."/>
            <person name="Ichikawa N."/>
        </authorList>
    </citation>
    <scope>NUCLEOTIDE SEQUENCE [LARGE SCALE GENOMIC DNA]</scope>
    <source>
        <strain evidence="2 3">NBRC 14960</strain>
    </source>
</reference>
<evidence type="ECO:0000256" key="1">
    <source>
        <dbReference type="SAM" id="Phobius"/>
    </source>
</evidence>
<keyword evidence="3" id="KW-1185">Reference proteome</keyword>
<comment type="caution">
    <text evidence="2">The sequence shown here is derived from an EMBL/GenBank/DDBJ whole genome shotgun (WGS) entry which is preliminary data.</text>
</comment>
<dbReference type="STRING" id="983.SAMN05443543_103272"/>
<keyword evidence="1" id="KW-1133">Transmembrane helix</keyword>
<keyword evidence="1" id="KW-0472">Membrane</keyword>
<feature type="transmembrane region" description="Helical" evidence="1">
    <location>
        <begin position="27"/>
        <end position="47"/>
    </location>
</feature>
<feature type="transmembrane region" description="Helical" evidence="1">
    <location>
        <begin position="93"/>
        <end position="116"/>
    </location>
</feature>
<feature type="transmembrane region" description="Helical" evidence="1">
    <location>
        <begin position="158"/>
        <end position="180"/>
    </location>
</feature>
<dbReference type="PANTHER" id="PTHR40031:SF1">
    <property type="entry name" value="MEMBRANE-BOUND METAL-DEPENDENT HYDROLASE"/>
    <property type="match status" value="1"/>
</dbReference>
<dbReference type="EMBL" id="BJNP01000001">
    <property type="protein sequence ID" value="GEC70627.1"/>
    <property type="molecule type" value="Genomic_DNA"/>
</dbReference>
<evidence type="ECO:0000313" key="3">
    <source>
        <dbReference type="Proteomes" id="UP000316775"/>
    </source>
</evidence>
<sequence length="332" mass="38198">MDSFTQILLGIATAELCAGKKLQRKTFLYGAILGTLPDLDVVIGQFMNPVDGVAIHRGLSHSVVFFLLLSPILGWLISKTERDKINFGSATKMVFWCLFTHVLLDLFTSWGTQIFWPLPDRLALKTIFVIDPLYTIPLLISLILVWRKKDDFFSRKKYVLIGIYWSSFYLLLTCGLKLYALQEFDKALKAQNIVYDDLIVKPTAFNCILWNANVATNDAYFLGDYSLFDTQAITFKKYPKNTKFTHELEGNSDFEKLRVISDGWFIITKKEKHYYFNDLRFGVLIADSDETQFAFSYVFKEENGVLKAQEVPKRKRDGMALMKGIFTRLQGN</sequence>
<feature type="transmembrane region" description="Helical" evidence="1">
    <location>
        <begin position="122"/>
        <end position="146"/>
    </location>
</feature>
<dbReference type="OrthoDB" id="9781927at2"/>
<protein>
    <submittedName>
        <fullName evidence="2">Membrane protein</fullName>
    </submittedName>
</protein>
<dbReference type="InterPro" id="IPR053170">
    <property type="entry name" value="Transcription_regulator"/>
</dbReference>
<name>A0A4Y4AUL4_9FLAO</name>
<dbReference type="Pfam" id="PF04307">
    <property type="entry name" value="YdjM"/>
    <property type="match status" value="1"/>
</dbReference>
<proteinExistence type="predicted"/>
<dbReference type="PANTHER" id="PTHR40031">
    <property type="entry name" value="HYPOTHETICAL MEMBRANE SPANNING PROTEIN"/>
    <property type="match status" value="1"/>
</dbReference>
<keyword evidence="1" id="KW-0812">Transmembrane</keyword>
<dbReference type="AlphaFoldDB" id="A0A4Y4AUL4"/>
<dbReference type="InterPro" id="IPR007404">
    <property type="entry name" value="YdjM-like"/>
</dbReference>
<feature type="transmembrane region" description="Helical" evidence="1">
    <location>
        <begin position="59"/>
        <end position="77"/>
    </location>
</feature>
<gene>
    <name evidence="2" type="ORF">FFL01_01660</name>
</gene>
<evidence type="ECO:0000313" key="2">
    <source>
        <dbReference type="EMBL" id="GEC70627.1"/>
    </source>
</evidence>
<dbReference type="RefSeq" id="WP_073243569.1">
    <property type="nucleotide sequence ID" value="NZ_BJNP01000001.1"/>
</dbReference>
<organism evidence="2 3">
    <name type="scientific">Flavobacterium flevense</name>
    <dbReference type="NCBI Taxonomy" id="983"/>
    <lineage>
        <taxon>Bacteria</taxon>
        <taxon>Pseudomonadati</taxon>
        <taxon>Bacteroidota</taxon>
        <taxon>Flavobacteriia</taxon>
        <taxon>Flavobacteriales</taxon>
        <taxon>Flavobacteriaceae</taxon>
        <taxon>Flavobacterium</taxon>
    </lineage>
</organism>
<accession>A0A4Y4AUL4</accession>
<dbReference type="Proteomes" id="UP000316775">
    <property type="component" value="Unassembled WGS sequence"/>
</dbReference>